<dbReference type="VEuPathDB" id="TriTrypDB:C3747_41g70"/>
<dbReference type="Proteomes" id="UP000246121">
    <property type="component" value="Unassembled WGS sequence"/>
</dbReference>
<dbReference type="VEuPathDB" id="TriTrypDB:TcCLB.504071.60"/>
<feature type="region of interest" description="Disordered" evidence="1">
    <location>
        <begin position="107"/>
        <end position="159"/>
    </location>
</feature>
<sequence>MAKRQEGESTDMLDKIDRYTFELADPSGRAEFAAFGRITKDFLRAFSENKHYEVILGAFLQQLFTDPVMVSEENYRQLESGLVERVNEILAEERAHDKERVLKGRKPVFDLAEDEEEEEEDGEPALTEEELRQQEAERLEKERLEEERMAAREEERRRNEEALRARARQVDSKAMEKVLQGATLLNPGSQKAKGGGKQQQQQQQTTPEELREVESQVAHIMKEKERLQTVLHTSEDELPARLEDAKKELEAVLSKLSTQGGAVGSAAKLPSMQPKQMNARLAELKQKLSKQTMDRNRLALRLKAQPHPLHEEILSVMQKRDEAEIKLASA</sequence>
<evidence type="ECO:0000313" key="3">
    <source>
        <dbReference type="Proteomes" id="UP000246121"/>
    </source>
</evidence>
<dbReference type="VEuPathDB" id="TriTrypDB:ECC02_000137"/>
<dbReference type="VEuPathDB" id="TriTrypDB:TCSYLVIO_003118"/>
<reference evidence="2 3" key="1">
    <citation type="journal article" date="2018" name="Microb. Genom.">
        <title>Expanding an expanded genome: long-read sequencing of Trypanosoma cruzi.</title>
        <authorList>
            <person name="Berna L."/>
            <person name="Rodriguez M."/>
            <person name="Chiribao M.L."/>
            <person name="Parodi-Talice A."/>
            <person name="Pita S."/>
            <person name="Rijo G."/>
            <person name="Alvarez-Valin F."/>
            <person name="Robello C."/>
        </authorList>
    </citation>
    <scope>NUCLEOTIDE SEQUENCE [LARGE SCALE GENOMIC DNA]</scope>
    <source>
        <strain evidence="2 3">Dm28c</strain>
    </source>
</reference>
<dbReference type="AlphaFoldDB" id="A0A2V2V5K9"/>
<dbReference type="VEuPathDB" id="TriTrypDB:Tc_MARK_1830"/>
<dbReference type="VEuPathDB" id="TriTrypDB:TcYC6_0095370"/>
<feature type="region of interest" description="Disordered" evidence="1">
    <location>
        <begin position="186"/>
        <end position="212"/>
    </location>
</feature>
<gene>
    <name evidence="2" type="ORF">C4B63_42g187</name>
</gene>
<dbReference type="VEuPathDB" id="TriTrypDB:TcBrA4_0030590"/>
<dbReference type="VEuPathDB" id="TriTrypDB:C4B63_42g187"/>
<name>A0A2V2V5K9_TRYCR</name>
<dbReference type="VEuPathDB" id="TriTrypDB:BCY84_00859"/>
<accession>A0A2V2V5K9</accession>
<evidence type="ECO:0000256" key="1">
    <source>
        <dbReference type="SAM" id="MobiDB-lite"/>
    </source>
</evidence>
<feature type="compositionally biased region" description="Basic and acidic residues" evidence="1">
    <location>
        <begin position="129"/>
        <end position="159"/>
    </location>
</feature>
<feature type="compositionally biased region" description="Acidic residues" evidence="1">
    <location>
        <begin position="111"/>
        <end position="128"/>
    </location>
</feature>
<dbReference type="EMBL" id="PRFA01000042">
    <property type="protein sequence ID" value="PWU91639.1"/>
    <property type="molecule type" value="Genomic_DNA"/>
</dbReference>
<proteinExistence type="predicted"/>
<dbReference type="VEuPathDB" id="TriTrypDB:TCDM_08476"/>
<evidence type="ECO:0000313" key="2">
    <source>
        <dbReference type="EMBL" id="PWU91639.1"/>
    </source>
</evidence>
<organism evidence="2 3">
    <name type="scientific">Trypanosoma cruzi</name>
    <dbReference type="NCBI Taxonomy" id="5693"/>
    <lineage>
        <taxon>Eukaryota</taxon>
        <taxon>Discoba</taxon>
        <taxon>Euglenozoa</taxon>
        <taxon>Kinetoplastea</taxon>
        <taxon>Metakinetoplastina</taxon>
        <taxon>Trypanosomatida</taxon>
        <taxon>Trypanosomatidae</taxon>
        <taxon>Trypanosoma</taxon>
        <taxon>Schizotrypanum</taxon>
    </lineage>
</organism>
<protein>
    <submittedName>
        <fullName evidence="2">Uncharacterized protein</fullName>
    </submittedName>
</protein>
<dbReference type="VEuPathDB" id="TriTrypDB:TcCL_NonESM00710"/>
<comment type="caution">
    <text evidence="2">The sequence shown here is derived from an EMBL/GenBank/DDBJ whole genome shotgun (WGS) entry which is preliminary data.</text>
</comment>
<dbReference type="VEuPathDB" id="TriTrypDB:TcG_06372"/>
<dbReference type="OrthoDB" id="272631at2759"/>